<organism evidence="1 2">
    <name type="scientific">Apatococcus lobatus</name>
    <dbReference type="NCBI Taxonomy" id="904363"/>
    <lineage>
        <taxon>Eukaryota</taxon>
        <taxon>Viridiplantae</taxon>
        <taxon>Chlorophyta</taxon>
        <taxon>core chlorophytes</taxon>
        <taxon>Trebouxiophyceae</taxon>
        <taxon>Chlorellales</taxon>
        <taxon>Chlorellaceae</taxon>
        <taxon>Apatococcus</taxon>
    </lineage>
</organism>
<dbReference type="AlphaFoldDB" id="A0AAW1SAJ3"/>
<gene>
    <name evidence="1" type="ORF">WJX74_000694</name>
</gene>
<accession>A0AAW1SAJ3</accession>
<reference evidence="1 2" key="1">
    <citation type="journal article" date="2024" name="Nat. Commun.">
        <title>Phylogenomics reveals the evolutionary origins of lichenization in chlorophyte algae.</title>
        <authorList>
            <person name="Puginier C."/>
            <person name="Libourel C."/>
            <person name="Otte J."/>
            <person name="Skaloud P."/>
            <person name="Haon M."/>
            <person name="Grisel S."/>
            <person name="Petersen M."/>
            <person name="Berrin J.G."/>
            <person name="Delaux P.M."/>
            <person name="Dal Grande F."/>
            <person name="Keller J."/>
        </authorList>
    </citation>
    <scope>NUCLEOTIDE SEQUENCE [LARGE SCALE GENOMIC DNA]</scope>
    <source>
        <strain evidence="1 2">SAG 2145</strain>
    </source>
</reference>
<proteinExistence type="predicted"/>
<protein>
    <submittedName>
        <fullName evidence="1">Uncharacterized protein</fullName>
    </submittedName>
</protein>
<comment type="caution">
    <text evidence="1">The sequence shown here is derived from an EMBL/GenBank/DDBJ whole genome shotgun (WGS) entry which is preliminary data.</text>
</comment>
<dbReference type="EMBL" id="JALJOS010000002">
    <property type="protein sequence ID" value="KAK9842683.1"/>
    <property type="molecule type" value="Genomic_DNA"/>
</dbReference>
<evidence type="ECO:0000313" key="1">
    <source>
        <dbReference type="EMBL" id="KAK9842683.1"/>
    </source>
</evidence>
<dbReference type="Proteomes" id="UP001438707">
    <property type="component" value="Unassembled WGS sequence"/>
</dbReference>
<name>A0AAW1SAJ3_9CHLO</name>
<sequence length="243" mass="27018">MERAVFEIGNGLSMLLAAGVIVKGAKNFWLELYRDECDHCRGTGKIVCTHCHGTKDLRRGVGVLDRAKLQITENPGMHTPCIWCGPDAPFDFVDWTKPPEDDVTQAYAIMDNFKAAIVNKPVPKRHRGQPWAGAIDCPACEGSALVWRHTPNLVRALGCAAPWQEKVALQGGVHWAGDHDRPPFVTFQHAEYPGGVYLPDNSPMNEPTDGYKPPFLTWVEKQKGPAKDYLYTFVDDSDTEVDD</sequence>
<keyword evidence="2" id="KW-1185">Reference proteome</keyword>
<evidence type="ECO:0000313" key="2">
    <source>
        <dbReference type="Proteomes" id="UP001438707"/>
    </source>
</evidence>